<feature type="compositionally biased region" description="Basic and acidic residues" evidence="1">
    <location>
        <begin position="195"/>
        <end position="228"/>
    </location>
</feature>
<evidence type="ECO:0000313" key="2">
    <source>
        <dbReference type="EMBL" id="PZC73321.1"/>
    </source>
</evidence>
<evidence type="ECO:0000313" key="3">
    <source>
        <dbReference type="Proteomes" id="UP000249218"/>
    </source>
</evidence>
<sequence length="228" mass="25917">MSDQSLVPDKRYEALDEDTAFIVKMLYDLLKTLPLTDLSILRPTSMAPFSEPNLMASDIFRQYGTEVLKSRVNTSELQSGSRTSEPVLEDDDVKEVVERIDSLILSQHDKVKKSREGISFRNESPRASTSRRSRIGDESVMNITPEMRRVLDTAEDVKLKNQARLSSLRTISVQTDDKGRTRPRVQISQMNVTMRESDSSDSGAERSAESLKKEVDKDTQTREKEKQD</sequence>
<protein>
    <submittedName>
        <fullName evidence="2">Uncharacterized protein</fullName>
    </submittedName>
</protein>
<dbReference type="EMBL" id="KZ150113">
    <property type="protein sequence ID" value="PZC73321.1"/>
    <property type="molecule type" value="Genomic_DNA"/>
</dbReference>
<gene>
    <name evidence="2" type="primary">HaOG209711</name>
    <name evidence="2" type="ORF">B5X24_HaOG209711</name>
</gene>
<dbReference type="Proteomes" id="UP000249218">
    <property type="component" value="Unassembled WGS sequence"/>
</dbReference>
<accession>A0A2W1BGB2</accession>
<reference evidence="2 3" key="1">
    <citation type="journal article" date="2017" name="BMC Biol.">
        <title>Genomic innovations, transcriptional plasticity and gene loss underlying the evolution and divergence of two highly polyphagous and invasive Helicoverpa pest species.</title>
        <authorList>
            <person name="Pearce S.L."/>
            <person name="Clarke D.F."/>
            <person name="East P.D."/>
            <person name="Elfekih S."/>
            <person name="Gordon K.H."/>
            <person name="Jermiin L.S."/>
            <person name="McGaughran A."/>
            <person name="Oakeshott J.G."/>
            <person name="Papanikolaou A."/>
            <person name="Perera O.P."/>
            <person name="Rane R.V."/>
            <person name="Richards S."/>
            <person name="Tay W.T."/>
            <person name="Walsh T.K."/>
            <person name="Anderson A."/>
            <person name="Anderson C.J."/>
            <person name="Asgari S."/>
            <person name="Board P.G."/>
            <person name="Bretschneider A."/>
            <person name="Campbell P.M."/>
            <person name="Chertemps T."/>
            <person name="Christeller J.T."/>
            <person name="Coppin C.W."/>
            <person name="Downes S.J."/>
            <person name="Duan G."/>
            <person name="Farnsworth C.A."/>
            <person name="Good R.T."/>
            <person name="Han L.B."/>
            <person name="Han Y.C."/>
            <person name="Hatje K."/>
            <person name="Horne I."/>
            <person name="Huang Y.P."/>
            <person name="Hughes D.S."/>
            <person name="Jacquin-Joly E."/>
            <person name="James W."/>
            <person name="Jhangiani S."/>
            <person name="Kollmar M."/>
            <person name="Kuwar S.S."/>
            <person name="Li S."/>
            <person name="Liu N.Y."/>
            <person name="Maibeche M.T."/>
            <person name="Miller J.R."/>
            <person name="Montagne N."/>
            <person name="Perry T."/>
            <person name="Qu J."/>
            <person name="Song S.V."/>
            <person name="Sutton G.G."/>
            <person name="Vogel H."/>
            <person name="Walenz B.P."/>
            <person name="Xu W."/>
            <person name="Zhang H.J."/>
            <person name="Zou Z."/>
            <person name="Batterham P."/>
            <person name="Edwards O.R."/>
            <person name="Feyereisen R."/>
            <person name="Gibbs R.A."/>
            <person name="Heckel D.G."/>
            <person name="McGrath A."/>
            <person name="Robin C."/>
            <person name="Scherer S.E."/>
            <person name="Worley K.C."/>
            <person name="Wu Y.D."/>
        </authorList>
    </citation>
    <scope>NUCLEOTIDE SEQUENCE [LARGE SCALE GENOMIC DNA]</scope>
    <source>
        <strain evidence="2">Harm_GR_Male_#8</strain>
        <tissue evidence="2">Whole organism</tissue>
    </source>
</reference>
<feature type="region of interest" description="Disordered" evidence="1">
    <location>
        <begin position="114"/>
        <end position="139"/>
    </location>
</feature>
<organism evidence="2 3">
    <name type="scientific">Helicoverpa armigera</name>
    <name type="common">Cotton bollworm</name>
    <name type="synonym">Heliothis armigera</name>
    <dbReference type="NCBI Taxonomy" id="29058"/>
    <lineage>
        <taxon>Eukaryota</taxon>
        <taxon>Metazoa</taxon>
        <taxon>Ecdysozoa</taxon>
        <taxon>Arthropoda</taxon>
        <taxon>Hexapoda</taxon>
        <taxon>Insecta</taxon>
        <taxon>Pterygota</taxon>
        <taxon>Neoptera</taxon>
        <taxon>Endopterygota</taxon>
        <taxon>Lepidoptera</taxon>
        <taxon>Glossata</taxon>
        <taxon>Ditrysia</taxon>
        <taxon>Noctuoidea</taxon>
        <taxon>Noctuidae</taxon>
        <taxon>Heliothinae</taxon>
        <taxon>Helicoverpa</taxon>
    </lineage>
</organism>
<feature type="compositionally biased region" description="Polar residues" evidence="1">
    <location>
        <begin position="121"/>
        <end position="130"/>
    </location>
</feature>
<keyword evidence="3" id="KW-1185">Reference proteome</keyword>
<evidence type="ECO:0000256" key="1">
    <source>
        <dbReference type="SAM" id="MobiDB-lite"/>
    </source>
</evidence>
<proteinExistence type="predicted"/>
<dbReference type="AlphaFoldDB" id="A0A2W1BGB2"/>
<name>A0A2W1BGB2_HELAM</name>
<dbReference type="OrthoDB" id="8115845at2759"/>
<feature type="region of interest" description="Disordered" evidence="1">
    <location>
        <begin position="170"/>
        <end position="228"/>
    </location>
</feature>